<gene>
    <name evidence="13" type="ORF">L798_07294</name>
</gene>
<dbReference type="FunCoup" id="A0A067RFC4">
    <property type="interactions" value="720"/>
</dbReference>
<keyword evidence="6 11" id="KW-0999">Mitochondrion inner membrane</keyword>
<organism evidence="13 14">
    <name type="scientific">Zootermopsis nevadensis</name>
    <name type="common">Dampwood termite</name>
    <dbReference type="NCBI Taxonomy" id="136037"/>
    <lineage>
        <taxon>Eukaryota</taxon>
        <taxon>Metazoa</taxon>
        <taxon>Ecdysozoa</taxon>
        <taxon>Arthropoda</taxon>
        <taxon>Hexapoda</taxon>
        <taxon>Insecta</taxon>
        <taxon>Pterygota</taxon>
        <taxon>Neoptera</taxon>
        <taxon>Polyneoptera</taxon>
        <taxon>Dictyoptera</taxon>
        <taxon>Blattodea</taxon>
        <taxon>Blattoidea</taxon>
        <taxon>Termitoidae</taxon>
        <taxon>Termopsidae</taxon>
        <taxon>Zootermopsis</taxon>
    </lineage>
</organism>
<keyword evidence="8 12" id="KW-1133">Transmembrane helix</keyword>
<keyword evidence="3 11" id="KW-0813">Transport</keyword>
<sequence>MAGKSNMELLQRDENRLDRFLAKWWTPAVLSAIGLVTVAHMRYNQGRPLLSGIQTYILTVVGCSVAGYQIHQYRDGVLAERDAVLRNYLERHPEDFPDPERKKFAEILRPWVPIR</sequence>
<dbReference type="AlphaFoldDB" id="A0A067RFC4"/>
<evidence type="ECO:0000256" key="2">
    <source>
        <dbReference type="ARBA" id="ARBA00008674"/>
    </source>
</evidence>
<dbReference type="eggNOG" id="KOG4516">
    <property type="taxonomic scope" value="Eukaryota"/>
</dbReference>
<evidence type="ECO:0000256" key="4">
    <source>
        <dbReference type="ARBA" id="ARBA00022660"/>
    </source>
</evidence>
<dbReference type="PIRSF" id="PIRSF017834">
    <property type="entry name" value="NADH-UbQ_OxRdtase_b14.5b"/>
    <property type="match status" value="1"/>
</dbReference>
<evidence type="ECO:0000256" key="7">
    <source>
        <dbReference type="ARBA" id="ARBA00022982"/>
    </source>
</evidence>
<dbReference type="GO" id="GO:0006120">
    <property type="term" value="P:mitochondrial electron transport, NADH to ubiquinone"/>
    <property type="evidence" value="ECO:0007669"/>
    <property type="project" value="InterPro"/>
</dbReference>
<evidence type="ECO:0000256" key="3">
    <source>
        <dbReference type="ARBA" id="ARBA00022448"/>
    </source>
</evidence>
<dbReference type="InterPro" id="IPR009423">
    <property type="entry name" value="NDUC2"/>
</dbReference>
<name>A0A067RFC4_ZOONE</name>
<dbReference type="PANTHER" id="PTHR13099">
    <property type="entry name" value="NADH-UBIQUINONE OXIDOREDUCTASE SUBUNIT B14.5B"/>
    <property type="match status" value="1"/>
</dbReference>
<dbReference type="OrthoDB" id="6329847at2759"/>
<evidence type="ECO:0000256" key="12">
    <source>
        <dbReference type="SAM" id="Phobius"/>
    </source>
</evidence>
<evidence type="ECO:0000256" key="11">
    <source>
        <dbReference type="PIRNR" id="PIRNR017834"/>
    </source>
</evidence>
<evidence type="ECO:0000256" key="1">
    <source>
        <dbReference type="ARBA" id="ARBA00004298"/>
    </source>
</evidence>
<dbReference type="EMBL" id="KK852669">
    <property type="protein sequence ID" value="KDR18848.1"/>
    <property type="molecule type" value="Genomic_DNA"/>
</dbReference>
<accession>A0A067RFC4</accession>
<evidence type="ECO:0000256" key="8">
    <source>
        <dbReference type="ARBA" id="ARBA00022989"/>
    </source>
</evidence>
<evidence type="ECO:0000313" key="13">
    <source>
        <dbReference type="EMBL" id="KDR18848.1"/>
    </source>
</evidence>
<keyword evidence="5 12" id="KW-0812">Transmembrane</keyword>
<dbReference type="OMA" id="PIWNPMA"/>
<evidence type="ECO:0000313" key="14">
    <source>
        <dbReference type="Proteomes" id="UP000027135"/>
    </source>
</evidence>
<dbReference type="STRING" id="136037.A0A067RFC4"/>
<keyword evidence="13" id="KW-0830">Ubiquinone</keyword>
<dbReference type="GO" id="GO:0005743">
    <property type="term" value="C:mitochondrial inner membrane"/>
    <property type="evidence" value="ECO:0007669"/>
    <property type="project" value="UniProtKB-SubCell"/>
</dbReference>
<keyword evidence="4 11" id="KW-0679">Respiratory chain</keyword>
<evidence type="ECO:0000256" key="5">
    <source>
        <dbReference type="ARBA" id="ARBA00022692"/>
    </source>
</evidence>
<proteinExistence type="inferred from homology"/>
<keyword evidence="7 11" id="KW-0249">Electron transport</keyword>
<comment type="subcellular location">
    <subcellularLocation>
        <location evidence="1">Mitochondrion inner membrane</location>
        <topology evidence="1">Single-pass membrane protein</topology>
        <orientation evidence="1">Matrix side</orientation>
    </subcellularLocation>
</comment>
<keyword evidence="14" id="KW-1185">Reference proteome</keyword>
<dbReference type="PANTHER" id="PTHR13099:SF0">
    <property type="entry name" value="NADH DEHYDROGENASE [UBIQUINONE] 1 SUBUNIT C2-RELATED"/>
    <property type="match status" value="1"/>
</dbReference>
<evidence type="ECO:0000256" key="9">
    <source>
        <dbReference type="ARBA" id="ARBA00023128"/>
    </source>
</evidence>
<reference evidence="13 14" key="1">
    <citation type="journal article" date="2014" name="Nat. Commun.">
        <title>Molecular traces of alternative social organization in a termite genome.</title>
        <authorList>
            <person name="Terrapon N."/>
            <person name="Li C."/>
            <person name="Robertson H.M."/>
            <person name="Ji L."/>
            <person name="Meng X."/>
            <person name="Booth W."/>
            <person name="Chen Z."/>
            <person name="Childers C.P."/>
            <person name="Glastad K.M."/>
            <person name="Gokhale K."/>
            <person name="Gowin J."/>
            <person name="Gronenberg W."/>
            <person name="Hermansen R.A."/>
            <person name="Hu H."/>
            <person name="Hunt B.G."/>
            <person name="Huylmans A.K."/>
            <person name="Khalil S.M."/>
            <person name="Mitchell R.D."/>
            <person name="Munoz-Torres M.C."/>
            <person name="Mustard J.A."/>
            <person name="Pan H."/>
            <person name="Reese J.T."/>
            <person name="Scharf M.E."/>
            <person name="Sun F."/>
            <person name="Vogel H."/>
            <person name="Xiao J."/>
            <person name="Yang W."/>
            <person name="Yang Z."/>
            <person name="Yang Z."/>
            <person name="Zhou J."/>
            <person name="Zhu J."/>
            <person name="Brent C.S."/>
            <person name="Elsik C.G."/>
            <person name="Goodisman M.A."/>
            <person name="Liberles D.A."/>
            <person name="Roe R.M."/>
            <person name="Vargo E.L."/>
            <person name="Vilcinskas A."/>
            <person name="Wang J."/>
            <person name="Bornberg-Bauer E."/>
            <person name="Korb J."/>
            <person name="Zhang G."/>
            <person name="Liebig J."/>
        </authorList>
    </citation>
    <scope>NUCLEOTIDE SEQUENCE [LARGE SCALE GENOMIC DNA]</scope>
    <source>
        <tissue evidence="13">Whole organism</tissue>
    </source>
</reference>
<keyword evidence="9 11" id="KW-0496">Mitochondrion</keyword>
<protein>
    <recommendedName>
        <fullName evidence="11">NADH dehydrogenase [ubiquinone] 1 subunit C2</fullName>
    </recommendedName>
</protein>
<dbReference type="InParanoid" id="A0A067RFC4"/>
<evidence type="ECO:0000256" key="10">
    <source>
        <dbReference type="ARBA" id="ARBA00023136"/>
    </source>
</evidence>
<dbReference type="Proteomes" id="UP000027135">
    <property type="component" value="Unassembled WGS sequence"/>
</dbReference>
<dbReference type="Pfam" id="PF06374">
    <property type="entry name" value="NDUF_C2"/>
    <property type="match status" value="1"/>
</dbReference>
<comment type="function">
    <text evidence="11">Accessory subunit of the mitochondrial membrane respiratory chain NADH dehydrogenase (Complex I), that is believed not to be involved in catalysis. Complex I functions in the transfer of electrons from NADH to the respiratory chain. The immediate electron acceptor for the enzyme is believed to be ubiquinone.</text>
</comment>
<feature type="transmembrane region" description="Helical" evidence="12">
    <location>
        <begin position="53"/>
        <end position="71"/>
    </location>
</feature>
<evidence type="ECO:0000256" key="6">
    <source>
        <dbReference type="ARBA" id="ARBA00022792"/>
    </source>
</evidence>
<feature type="transmembrane region" description="Helical" evidence="12">
    <location>
        <begin position="21"/>
        <end position="41"/>
    </location>
</feature>
<comment type="similarity">
    <text evidence="2 11">Belongs to the complex I NDUFC2 subunit family.</text>
</comment>
<keyword evidence="10 11" id="KW-0472">Membrane</keyword>